<evidence type="ECO:0000313" key="7">
    <source>
        <dbReference type="EMBL" id="WEW60252.1"/>
    </source>
</evidence>
<dbReference type="SMART" id="SM00220">
    <property type="entry name" value="S_TKc"/>
    <property type="match status" value="1"/>
</dbReference>
<feature type="domain" description="Protein kinase" evidence="6">
    <location>
        <begin position="1"/>
        <end position="210"/>
    </location>
</feature>
<dbReference type="GO" id="GO:0005524">
    <property type="term" value="F:ATP binding"/>
    <property type="evidence" value="ECO:0007669"/>
    <property type="project" value="UniProtKB-KW"/>
</dbReference>
<gene>
    <name evidence="7" type="ORF">PRK78_005737</name>
</gene>
<organism evidence="7 8">
    <name type="scientific">Emydomyces testavorans</name>
    <dbReference type="NCBI Taxonomy" id="2070801"/>
    <lineage>
        <taxon>Eukaryota</taxon>
        <taxon>Fungi</taxon>
        <taxon>Dikarya</taxon>
        <taxon>Ascomycota</taxon>
        <taxon>Pezizomycotina</taxon>
        <taxon>Eurotiomycetes</taxon>
        <taxon>Eurotiomycetidae</taxon>
        <taxon>Onygenales</taxon>
        <taxon>Nannizziopsiaceae</taxon>
        <taxon>Emydomyces</taxon>
    </lineage>
</organism>
<keyword evidence="3" id="KW-0547">Nucleotide-binding</keyword>
<dbReference type="Pfam" id="PF00069">
    <property type="entry name" value="Pkinase"/>
    <property type="match status" value="1"/>
</dbReference>
<dbReference type="InterPro" id="IPR050494">
    <property type="entry name" value="Ser_Thr_dual-spec_kinase"/>
</dbReference>
<name>A0AAF0IKY2_9EURO</name>
<proteinExistence type="predicted"/>
<dbReference type="GO" id="GO:0004674">
    <property type="term" value="F:protein serine/threonine kinase activity"/>
    <property type="evidence" value="ECO:0007669"/>
    <property type="project" value="UniProtKB-KW"/>
</dbReference>
<evidence type="ECO:0000256" key="4">
    <source>
        <dbReference type="ARBA" id="ARBA00022777"/>
    </source>
</evidence>
<accession>A0AAF0IKY2</accession>
<sequence length="217" mass="24726">MVKVEDPSILEEAARGEFENPLPQKVCSDGRTIYLSWNNFGPPRKVTGIVQITDFDRSVQGDTPNSGCIQAEVYRAPEAILDASYSYSIDIWSLGVMLWDVLESKKLFREVYDIDADDYDELGHLAHITALLGPPPKELLNKGKRTHLFYDSEGKFKGRTISATAFNFETVLSQVDGEDKMMFIEFVKRMLKWDPAERSTAKELLQDPWLYAEFDTD</sequence>
<evidence type="ECO:0000256" key="1">
    <source>
        <dbReference type="ARBA" id="ARBA00022527"/>
    </source>
</evidence>
<reference evidence="7" key="1">
    <citation type="submission" date="2023-03" db="EMBL/GenBank/DDBJ databases">
        <title>Emydomyces testavorans Genome Sequence.</title>
        <authorList>
            <person name="Hoyer L."/>
        </authorList>
    </citation>
    <scope>NUCLEOTIDE SEQUENCE</scope>
    <source>
        <strain evidence="7">16-2883</strain>
    </source>
</reference>
<dbReference type="AlphaFoldDB" id="A0AAF0IKY2"/>
<protein>
    <recommendedName>
        <fullName evidence="6">Protein kinase domain-containing protein</fullName>
    </recommendedName>
</protein>
<keyword evidence="8" id="KW-1185">Reference proteome</keyword>
<evidence type="ECO:0000313" key="8">
    <source>
        <dbReference type="Proteomes" id="UP001219355"/>
    </source>
</evidence>
<dbReference type="PROSITE" id="PS50011">
    <property type="entry name" value="PROTEIN_KINASE_DOM"/>
    <property type="match status" value="1"/>
</dbReference>
<dbReference type="SUPFAM" id="SSF56112">
    <property type="entry name" value="Protein kinase-like (PK-like)"/>
    <property type="match status" value="1"/>
</dbReference>
<dbReference type="InterPro" id="IPR011009">
    <property type="entry name" value="Kinase-like_dom_sf"/>
</dbReference>
<keyword evidence="5" id="KW-0067">ATP-binding</keyword>
<dbReference type="Gene3D" id="1.10.510.10">
    <property type="entry name" value="Transferase(Phosphotransferase) domain 1"/>
    <property type="match status" value="1"/>
</dbReference>
<keyword evidence="1" id="KW-0723">Serine/threonine-protein kinase</keyword>
<keyword evidence="2" id="KW-0808">Transferase</keyword>
<evidence type="ECO:0000256" key="3">
    <source>
        <dbReference type="ARBA" id="ARBA00022741"/>
    </source>
</evidence>
<evidence type="ECO:0000256" key="5">
    <source>
        <dbReference type="ARBA" id="ARBA00022840"/>
    </source>
</evidence>
<evidence type="ECO:0000259" key="6">
    <source>
        <dbReference type="PROSITE" id="PS50011"/>
    </source>
</evidence>
<dbReference type="PANTHER" id="PTHR24058">
    <property type="entry name" value="DUAL SPECIFICITY PROTEIN KINASE"/>
    <property type="match status" value="1"/>
</dbReference>
<dbReference type="InterPro" id="IPR000719">
    <property type="entry name" value="Prot_kinase_dom"/>
</dbReference>
<keyword evidence="4" id="KW-0418">Kinase</keyword>
<dbReference type="Proteomes" id="UP001219355">
    <property type="component" value="Chromosome 3"/>
</dbReference>
<dbReference type="EMBL" id="CP120629">
    <property type="protein sequence ID" value="WEW60252.1"/>
    <property type="molecule type" value="Genomic_DNA"/>
</dbReference>
<evidence type="ECO:0000256" key="2">
    <source>
        <dbReference type="ARBA" id="ARBA00022679"/>
    </source>
</evidence>